<proteinExistence type="predicted"/>
<evidence type="ECO:0000256" key="1">
    <source>
        <dbReference type="SAM" id="MobiDB-lite"/>
    </source>
</evidence>
<feature type="region of interest" description="Disordered" evidence="1">
    <location>
        <begin position="168"/>
        <end position="213"/>
    </location>
</feature>
<sequence>MDIEEGKLKLRTLPWAEARLSHAAAVAAANWDRPQVYVKEIKGIWTQDILDAHRERQLESKVLQAFRKEALAVPEPKLEAEAPRPGARELGQQSGPMQNNFMRSSFVGSGNYGWAVQRLSRAAALAAVHWKNPKAYRAELCGRKDPEDEREEEIQIRVLGKMGGESLSVSLRESASRRDASHRFEDGWRPQDQGDIMLTELEPLREETLPADA</sequence>
<evidence type="ECO:0000313" key="3">
    <source>
        <dbReference type="Proteomes" id="UP001178507"/>
    </source>
</evidence>
<feature type="region of interest" description="Disordered" evidence="1">
    <location>
        <begin position="79"/>
        <end position="98"/>
    </location>
</feature>
<protein>
    <submittedName>
        <fullName evidence="2">Uncharacterized protein</fullName>
    </submittedName>
</protein>
<keyword evidence="3" id="KW-1185">Reference proteome</keyword>
<accession>A0AA36HS65</accession>
<organism evidence="2 3">
    <name type="scientific">Effrenium voratum</name>
    <dbReference type="NCBI Taxonomy" id="2562239"/>
    <lineage>
        <taxon>Eukaryota</taxon>
        <taxon>Sar</taxon>
        <taxon>Alveolata</taxon>
        <taxon>Dinophyceae</taxon>
        <taxon>Suessiales</taxon>
        <taxon>Symbiodiniaceae</taxon>
        <taxon>Effrenium</taxon>
    </lineage>
</organism>
<dbReference type="EMBL" id="CAUJNA010000181">
    <property type="protein sequence ID" value="CAJ1373248.1"/>
    <property type="molecule type" value="Genomic_DNA"/>
</dbReference>
<reference evidence="2" key="1">
    <citation type="submission" date="2023-08" db="EMBL/GenBank/DDBJ databases">
        <authorList>
            <person name="Chen Y."/>
            <person name="Shah S."/>
            <person name="Dougan E. K."/>
            <person name="Thang M."/>
            <person name="Chan C."/>
        </authorList>
    </citation>
    <scope>NUCLEOTIDE SEQUENCE</scope>
</reference>
<gene>
    <name evidence="2" type="ORF">EVOR1521_LOCUS3126</name>
</gene>
<evidence type="ECO:0000313" key="2">
    <source>
        <dbReference type="EMBL" id="CAJ1373248.1"/>
    </source>
</evidence>
<name>A0AA36HS65_9DINO</name>
<feature type="compositionally biased region" description="Basic and acidic residues" evidence="1">
    <location>
        <begin position="202"/>
        <end position="213"/>
    </location>
</feature>
<dbReference type="Proteomes" id="UP001178507">
    <property type="component" value="Unassembled WGS sequence"/>
</dbReference>
<feature type="compositionally biased region" description="Basic and acidic residues" evidence="1">
    <location>
        <begin position="174"/>
        <end position="189"/>
    </location>
</feature>
<comment type="caution">
    <text evidence="2">The sequence shown here is derived from an EMBL/GenBank/DDBJ whole genome shotgun (WGS) entry which is preliminary data.</text>
</comment>
<dbReference type="AlphaFoldDB" id="A0AA36HS65"/>